<dbReference type="Proteomes" id="UP000762676">
    <property type="component" value="Unassembled WGS sequence"/>
</dbReference>
<accession>A0AAV4F1D6</accession>
<comment type="caution">
    <text evidence="1">The sequence shown here is derived from an EMBL/GenBank/DDBJ whole genome shotgun (WGS) entry which is preliminary data.</text>
</comment>
<evidence type="ECO:0000313" key="2">
    <source>
        <dbReference type="Proteomes" id="UP000762676"/>
    </source>
</evidence>
<keyword evidence="2" id="KW-1185">Reference proteome</keyword>
<name>A0AAV4F1D6_9GAST</name>
<proteinExistence type="predicted"/>
<sequence>MSTNLTTFVCTVQLSPDPEHHLDEQSHKYHDEIDYVCAGLIMLCEQDAVKLILFGEMEQRRSALWPCGKALAQRLGDAWFDPRPSQTKDFKIGISS</sequence>
<dbReference type="AlphaFoldDB" id="A0AAV4F1D6"/>
<dbReference type="EMBL" id="BMAT01011096">
    <property type="protein sequence ID" value="GFR66774.1"/>
    <property type="molecule type" value="Genomic_DNA"/>
</dbReference>
<gene>
    <name evidence="1" type="ORF">ElyMa_005567400</name>
</gene>
<evidence type="ECO:0000313" key="1">
    <source>
        <dbReference type="EMBL" id="GFR66774.1"/>
    </source>
</evidence>
<organism evidence="1 2">
    <name type="scientific">Elysia marginata</name>
    <dbReference type="NCBI Taxonomy" id="1093978"/>
    <lineage>
        <taxon>Eukaryota</taxon>
        <taxon>Metazoa</taxon>
        <taxon>Spiralia</taxon>
        <taxon>Lophotrochozoa</taxon>
        <taxon>Mollusca</taxon>
        <taxon>Gastropoda</taxon>
        <taxon>Heterobranchia</taxon>
        <taxon>Euthyneura</taxon>
        <taxon>Panpulmonata</taxon>
        <taxon>Sacoglossa</taxon>
        <taxon>Placobranchoidea</taxon>
        <taxon>Plakobranchidae</taxon>
        <taxon>Elysia</taxon>
    </lineage>
</organism>
<protein>
    <submittedName>
        <fullName evidence="1">Uncharacterized protein</fullName>
    </submittedName>
</protein>
<reference evidence="1 2" key="1">
    <citation type="journal article" date="2021" name="Elife">
        <title>Chloroplast acquisition without the gene transfer in kleptoplastic sea slugs, Plakobranchus ocellatus.</title>
        <authorList>
            <person name="Maeda T."/>
            <person name="Takahashi S."/>
            <person name="Yoshida T."/>
            <person name="Shimamura S."/>
            <person name="Takaki Y."/>
            <person name="Nagai Y."/>
            <person name="Toyoda A."/>
            <person name="Suzuki Y."/>
            <person name="Arimoto A."/>
            <person name="Ishii H."/>
            <person name="Satoh N."/>
            <person name="Nishiyama T."/>
            <person name="Hasebe M."/>
            <person name="Maruyama T."/>
            <person name="Minagawa J."/>
            <person name="Obokata J."/>
            <person name="Shigenobu S."/>
        </authorList>
    </citation>
    <scope>NUCLEOTIDE SEQUENCE [LARGE SCALE GENOMIC DNA]</scope>
</reference>